<sequence>MAERAATKPTSIYHTKPQIISDKVYGGCGYPLLTFKGQEAANALLFTSKEMAQAGRGGGVKVLDSKGLSRSCVDI</sequence>
<reference evidence="1" key="1">
    <citation type="submission" date="2019-03" db="EMBL/GenBank/DDBJ databases">
        <authorList>
            <person name="Mank J."/>
            <person name="Almeida P."/>
        </authorList>
    </citation>
    <scope>NUCLEOTIDE SEQUENCE</scope>
    <source>
        <strain evidence="1">78183</strain>
    </source>
</reference>
<accession>A0A6N2N8F3</accession>
<protein>
    <submittedName>
        <fullName evidence="1">Uncharacterized protein</fullName>
    </submittedName>
</protein>
<gene>
    <name evidence="1" type="ORF">SVIM_LOCUS423382</name>
</gene>
<dbReference type="EMBL" id="CAADRP010001974">
    <property type="protein sequence ID" value="VFU58155.1"/>
    <property type="molecule type" value="Genomic_DNA"/>
</dbReference>
<dbReference type="AlphaFoldDB" id="A0A6N2N8F3"/>
<evidence type="ECO:0000313" key="1">
    <source>
        <dbReference type="EMBL" id="VFU58155.1"/>
    </source>
</evidence>
<name>A0A6N2N8F3_SALVM</name>
<organism evidence="1">
    <name type="scientific">Salix viminalis</name>
    <name type="common">Common osier</name>
    <name type="synonym">Basket willow</name>
    <dbReference type="NCBI Taxonomy" id="40686"/>
    <lineage>
        <taxon>Eukaryota</taxon>
        <taxon>Viridiplantae</taxon>
        <taxon>Streptophyta</taxon>
        <taxon>Embryophyta</taxon>
        <taxon>Tracheophyta</taxon>
        <taxon>Spermatophyta</taxon>
        <taxon>Magnoliopsida</taxon>
        <taxon>eudicotyledons</taxon>
        <taxon>Gunneridae</taxon>
        <taxon>Pentapetalae</taxon>
        <taxon>rosids</taxon>
        <taxon>fabids</taxon>
        <taxon>Malpighiales</taxon>
        <taxon>Salicaceae</taxon>
        <taxon>Saliceae</taxon>
        <taxon>Salix</taxon>
    </lineage>
</organism>
<proteinExistence type="predicted"/>